<keyword evidence="5" id="KW-1185">Reference proteome</keyword>
<name>A0ABX1PQ57_9RHOO</name>
<feature type="compositionally biased region" description="Basic residues" evidence="2">
    <location>
        <begin position="404"/>
        <end position="414"/>
    </location>
</feature>
<evidence type="ECO:0000259" key="3">
    <source>
        <dbReference type="Pfam" id="PF13362"/>
    </source>
</evidence>
<dbReference type="EMBL" id="WTVG01000051">
    <property type="protein sequence ID" value="NMG26013.1"/>
    <property type="molecule type" value="Genomic_DNA"/>
</dbReference>
<reference evidence="4" key="1">
    <citation type="submission" date="2019-12" db="EMBL/GenBank/DDBJ databases">
        <title>Comparative genomics gives insights into the taxonomy of the Azoarcus-Aromatoleum group and reveals separate origins of nif in the plant-associated Azoarcus and non-plant-associated Aromatoleum sub-groups.</title>
        <authorList>
            <person name="Lafos M."/>
            <person name="Maluk M."/>
            <person name="Batista M."/>
            <person name="Junghare M."/>
            <person name="Carmona M."/>
            <person name="Faoro H."/>
            <person name="Cruz L.M."/>
            <person name="Battistoni F."/>
            <person name="De Souza E."/>
            <person name="Pedrosa F."/>
            <person name="Chen W.-M."/>
            <person name="Poole P.S."/>
            <person name="Dixon R.A."/>
            <person name="James E.K."/>
        </authorList>
    </citation>
    <scope>NUCLEOTIDE SEQUENCE</scope>
    <source>
        <strain evidence="4">LuFRes1</strain>
    </source>
</reference>
<evidence type="ECO:0000313" key="5">
    <source>
        <dbReference type="Proteomes" id="UP000615989"/>
    </source>
</evidence>
<comment type="caution">
    <text evidence="4">The sequence shown here is derived from an EMBL/GenBank/DDBJ whole genome shotgun (WGS) entry which is preliminary data.</text>
</comment>
<keyword evidence="1" id="KW-0175">Coiled coil</keyword>
<evidence type="ECO:0000256" key="2">
    <source>
        <dbReference type="SAM" id="MobiDB-lite"/>
    </source>
</evidence>
<evidence type="ECO:0000313" key="4">
    <source>
        <dbReference type="EMBL" id="NMG26013.1"/>
    </source>
</evidence>
<dbReference type="CDD" id="cd01029">
    <property type="entry name" value="TOPRIM_primases"/>
    <property type="match status" value="1"/>
</dbReference>
<evidence type="ECO:0000256" key="1">
    <source>
        <dbReference type="SAM" id="Coils"/>
    </source>
</evidence>
<dbReference type="InterPro" id="IPR034154">
    <property type="entry name" value="TOPRIM_DnaG/twinkle"/>
</dbReference>
<dbReference type="Pfam" id="PF13362">
    <property type="entry name" value="Toprim_3"/>
    <property type="match status" value="1"/>
</dbReference>
<sequence length="455" mass="48143">MIDTSAALAKFRQAAEARGLFLPDRIDADGKLHRCDVTGGAKGKKDGAYLLHLDGVPAGGFENHRDGLGWETWKADIGRRLTPEEEAAQRRIIEAQQAEREAEAKAKRDKARKRAHGLWNSAKPAPEDHPYLVRKGVAPWGLRVGSWPKWTQGRDGAWEESRIPGVLLVPMRSASGTLHSLQAIYAEKVDGRDKDFLPHGEKTGKFHLIGGLAEGLPLCVAEGFATGASIHQATGWPVAIAFDAGNLVEVAPALRAAYPEVVLIVCADDDAFGHCMACKAPVRVSDGVVCPACGKDHRCGNAGRLRAVEAAQAARGVVAVPEFMDPAGRWQGYQESGKAPTDFNDLATSAAPGEGLEAVRRILHAAFASVSAVPEPVPCDAPEPAAADSEAVLPQPAANEPKPAKRTRASRGSKPKAVQASAQQGEKLAMSPLAVEPSRGGRALTSESETARGAP</sequence>
<dbReference type="Proteomes" id="UP000615989">
    <property type="component" value="Unassembled WGS sequence"/>
</dbReference>
<protein>
    <submittedName>
        <fullName evidence="4">Toprim domain-containing protein</fullName>
    </submittedName>
</protein>
<dbReference type="InterPro" id="IPR006171">
    <property type="entry name" value="TOPRIM_dom"/>
</dbReference>
<proteinExistence type="predicted"/>
<gene>
    <name evidence="4" type="ORF">GO606_15070</name>
</gene>
<accession>A0ABX1PQ57</accession>
<feature type="coiled-coil region" evidence="1">
    <location>
        <begin position="85"/>
        <end position="112"/>
    </location>
</feature>
<dbReference type="RefSeq" id="WP_169119353.1">
    <property type="nucleotide sequence ID" value="NZ_WTVG02000038.1"/>
</dbReference>
<feature type="compositionally biased region" description="Low complexity" evidence="2">
    <location>
        <begin position="382"/>
        <end position="392"/>
    </location>
</feature>
<organism evidence="4 5">
    <name type="scientific">Aromatoleum anaerobium</name>
    <dbReference type="NCBI Taxonomy" id="182180"/>
    <lineage>
        <taxon>Bacteria</taxon>
        <taxon>Pseudomonadati</taxon>
        <taxon>Pseudomonadota</taxon>
        <taxon>Betaproteobacteria</taxon>
        <taxon>Rhodocyclales</taxon>
        <taxon>Rhodocyclaceae</taxon>
        <taxon>Aromatoleum</taxon>
    </lineage>
</organism>
<feature type="domain" description="Toprim" evidence="3">
    <location>
        <begin position="218"/>
        <end position="286"/>
    </location>
</feature>
<feature type="region of interest" description="Disordered" evidence="2">
    <location>
        <begin position="374"/>
        <end position="455"/>
    </location>
</feature>